<proteinExistence type="predicted"/>
<name>F8J355_9PLAT</name>
<sequence length="274" mass="29603">DNTTPVTPPITNSIINANIHQTTGSLLRILLEANIYNQENTLIPVGTAIIIVTELNNTVLLISIPTVYMWWAQTTQPSHTIENIANTNPNYPNGSLFFLSLSQICLTTPNPGNINTYTSGCPNNQNMCWNNTGSPPPMGSNNADPNFRSNSSIVIPAANTGNDNNSSIEVKSYDQITTETYSNVTNDATPTWMVTINLIELNILEIPANCNENINNSVPLPPLNVNPLSGGYNVQPIPLLPTSNLIISQTPEGTSNQALNAFNRGNQSSGNEIN</sequence>
<accession>F8J355</accession>
<dbReference type="AlphaFoldDB" id="F8J355"/>
<reference evidence="2" key="2">
    <citation type="submission" date="2011-06" db="EMBL/GenBank/DDBJ databases">
        <title>Sciadicleithrum variabilum infection in breeding discus (Symphysodon discus).</title>
        <authorList>
            <person name="Aquaro G."/>
            <person name="Salogni C."/>
            <person name="Paolo G."/>
        </authorList>
    </citation>
    <scope>NUCLEOTIDE SEQUENCE</scope>
</reference>
<organism evidence="2">
    <name type="scientific">Sciadicleithrum variabilum</name>
    <dbReference type="NCBI Taxonomy" id="652453"/>
    <lineage>
        <taxon>Eukaryota</taxon>
        <taxon>Metazoa</taxon>
        <taxon>Spiralia</taxon>
        <taxon>Lophotrochozoa</taxon>
        <taxon>Platyhelminthes</taxon>
        <taxon>Monogenea</taxon>
        <taxon>Monopisthocotylea</taxon>
        <taxon>Dactylogyridea</taxon>
        <taxon>Dactylogyridae</taxon>
        <taxon>Sciadicleithrum</taxon>
    </lineage>
</organism>
<protein>
    <submittedName>
        <fullName evidence="2">Cytochrome oxidase c subunit I</fullName>
    </submittedName>
</protein>
<feature type="non-terminal residue" evidence="2">
    <location>
        <position position="1"/>
    </location>
</feature>
<feature type="region of interest" description="Disordered" evidence="1">
    <location>
        <begin position="255"/>
        <end position="274"/>
    </location>
</feature>
<gene>
    <name evidence="2" type="primary">COI</name>
</gene>
<evidence type="ECO:0000256" key="1">
    <source>
        <dbReference type="SAM" id="MobiDB-lite"/>
    </source>
</evidence>
<geneLocation type="mitochondrion" evidence="2"/>
<dbReference type="EMBL" id="FN400763">
    <property type="protein sequence ID" value="CAZ61576.1"/>
    <property type="molecule type" value="Genomic_DNA"/>
</dbReference>
<evidence type="ECO:0000313" key="2">
    <source>
        <dbReference type="EMBL" id="CAZ61576.1"/>
    </source>
</evidence>
<reference evidence="2" key="1">
    <citation type="submission" date="2009-06" db="EMBL/GenBank/DDBJ databases">
        <authorList>
            <person name="Aquaro G.G."/>
        </authorList>
    </citation>
    <scope>NUCLEOTIDE SEQUENCE</scope>
</reference>
<keyword evidence="2" id="KW-0496">Mitochondrion</keyword>
<feature type="non-terminal residue" evidence="2">
    <location>
        <position position="274"/>
    </location>
</feature>